<feature type="compositionally biased region" description="Basic residues" evidence="1">
    <location>
        <begin position="225"/>
        <end position="239"/>
    </location>
</feature>
<keyword evidence="3" id="KW-1185">Reference proteome</keyword>
<dbReference type="HOGENOM" id="CLU_1095010_0_0_1"/>
<evidence type="ECO:0000256" key="1">
    <source>
        <dbReference type="SAM" id="MobiDB-lite"/>
    </source>
</evidence>
<organism evidence="2 3">
    <name type="scientific">Zymoseptoria tritici (strain CBS 115943 / IPO323)</name>
    <name type="common">Speckled leaf blotch fungus</name>
    <name type="synonym">Septoria tritici</name>
    <dbReference type="NCBI Taxonomy" id="336722"/>
    <lineage>
        <taxon>Eukaryota</taxon>
        <taxon>Fungi</taxon>
        <taxon>Dikarya</taxon>
        <taxon>Ascomycota</taxon>
        <taxon>Pezizomycotina</taxon>
        <taxon>Dothideomycetes</taxon>
        <taxon>Dothideomycetidae</taxon>
        <taxon>Mycosphaerellales</taxon>
        <taxon>Mycosphaerellaceae</taxon>
        <taxon>Zymoseptoria</taxon>
    </lineage>
</organism>
<feature type="region of interest" description="Disordered" evidence="1">
    <location>
        <begin position="220"/>
        <end position="254"/>
    </location>
</feature>
<name>F9XRB2_ZYMTI</name>
<sequence length="254" mass="28707">MEDRWAGARAVRRRTSSSARGTEYVAGRKDHLSARRTFPPTGQFGVDGRLRTGSVHFCTIITSKEAGVTVRNGYQNFANLGDKCPCWRQQDWVVRAHLSRLSASGSSSGACSREFGGASKMWVERDAVIPGHQYHTMPCLGLDAYSAMHARRGFYETDAWETSCLTVLKGAGLHHPERWASDHFQFPRQYPQTKPVLEEQSEEVVLRRCTRLKEATSGTWDARANRKRRKKKATIRKRCGSQPVEDTSRMAEKM</sequence>
<dbReference type="AlphaFoldDB" id="F9XRB2"/>
<dbReference type="Proteomes" id="UP000008062">
    <property type="component" value="Chromosome 16"/>
</dbReference>
<dbReference type="KEGG" id="ztr:MYCGRDRAFT_97767"/>
<dbReference type="InParanoid" id="F9XRB2"/>
<proteinExistence type="predicted"/>
<evidence type="ECO:0000313" key="2">
    <source>
        <dbReference type="EMBL" id="EGP82238.1"/>
    </source>
</evidence>
<protein>
    <submittedName>
        <fullName evidence="2">Uncharacterized protein</fullName>
    </submittedName>
</protein>
<feature type="region of interest" description="Disordered" evidence="1">
    <location>
        <begin position="1"/>
        <end position="21"/>
    </location>
</feature>
<accession>F9XRB2</accession>
<dbReference type="EMBL" id="CM001211">
    <property type="protein sequence ID" value="EGP82238.1"/>
    <property type="molecule type" value="Genomic_DNA"/>
</dbReference>
<dbReference type="RefSeq" id="XP_003847262.1">
    <property type="nucleotide sequence ID" value="XM_003847214.1"/>
</dbReference>
<evidence type="ECO:0000313" key="3">
    <source>
        <dbReference type="Proteomes" id="UP000008062"/>
    </source>
</evidence>
<gene>
    <name evidence="2" type="ORF">MYCGRDRAFT_97767</name>
</gene>
<dbReference type="GeneID" id="13399916"/>
<reference evidence="2 3" key="1">
    <citation type="journal article" date="2011" name="PLoS Genet.">
        <title>Finished genome of the fungal wheat pathogen Mycosphaerella graminicola reveals dispensome structure, chromosome plasticity, and stealth pathogenesis.</title>
        <authorList>
            <person name="Goodwin S.B."/>
            <person name="Ben M'barek S."/>
            <person name="Dhillon B."/>
            <person name="Wittenberg A.H.J."/>
            <person name="Crane C.F."/>
            <person name="Hane J.K."/>
            <person name="Foster A.J."/>
            <person name="Van der Lee T.A.J."/>
            <person name="Grimwood J."/>
            <person name="Aerts A."/>
            <person name="Antoniw J."/>
            <person name="Bailey A."/>
            <person name="Bluhm B."/>
            <person name="Bowler J."/>
            <person name="Bristow J."/>
            <person name="van der Burgt A."/>
            <person name="Canto-Canche B."/>
            <person name="Churchill A.C.L."/>
            <person name="Conde-Ferraez L."/>
            <person name="Cools H.J."/>
            <person name="Coutinho P.M."/>
            <person name="Csukai M."/>
            <person name="Dehal P."/>
            <person name="De Wit P."/>
            <person name="Donzelli B."/>
            <person name="van de Geest H.C."/>
            <person name="van Ham R.C.H.J."/>
            <person name="Hammond-Kosack K.E."/>
            <person name="Henrissat B."/>
            <person name="Kilian A."/>
            <person name="Kobayashi A.K."/>
            <person name="Koopmann E."/>
            <person name="Kourmpetis Y."/>
            <person name="Kuzniar A."/>
            <person name="Lindquist E."/>
            <person name="Lombard V."/>
            <person name="Maliepaard C."/>
            <person name="Martins N."/>
            <person name="Mehrabi R."/>
            <person name="Nap J.P.H."/>
            <person name="Ponomarenko A."/>
            <person name="Rudd J.J."/>
            <person name="Salamov A."/>
            <person name="Schmutz J."/>
            <person name="Schouten H.J."/>
            <person name="Shapiro H."/>
            <person name="Stergiopoulos I."/>
            <person name="Torriani S.F.F."/>
            <person name="Tu H."/>
            <person name="de Vries R.P."/>
            <person name="Waalwijk C."/>
            <person name="Ware S.B."/>
            <person name="Wiebenga A."/>
            <person name="Zwiers L.-H."/>
            <person name="Oliver R.P."/>
            <person name="Grigoriev I.V."/>
            <person name="Kema G.H.J."/>
        </authorList>
    </citation>
    <scope>NUCLEOTIDE SEQUENCE [LARGE SCALE GENOMIC DNA]</scope>
    <source>
        <strain evidence="3">CBS 115943 / IPO323</strain>
    </source>
</reference>